<reference evidence="2 4" key="2">
    <citation type="submission" date="2016-11" db="EMBL/GenBank/DDBJ databases">
        <title>Whole genomes of Flavobacteriaceae.</title>
        <authorList>
            <person name="Stine C."/>
            <person name="Li C."/>
            <person name="Tadesse D."/>
        </authorList>
    </citation>
    <scope>NUCLEOTIDE SEQUENCE [LARGE SCALE GENOMIC DNA]</scope>
    <source>
        <strain evidence="2 4">ATCC 29551</strain>
    </source>
</reference>
<reference evidence="1 3" key="1">
    <citation type="submission" date="2014-07" db="EMBL/GenBank/DDBJ databases">
        <title>Genome of Flavobacterium hydatis DSM 2063.</title>
        <authorList>
            <person name="Pipes S.E."/>
            <person name="Stropko S.J."/>
            <person name="Newman J.D."/>
        </authorList>
    </citation>
    <scope>NUCLEOTIDE SEQUENCE [LARGE SCALE GENOMIC DNA]</scope>
    <source>
        <strain evidence="1 3">DSM 2063</strain>
    </source>
</reference>
<proteinExistence type="predicted"/>
<sequence length="129" mass="15308">MINKFAQERINLEQILDWFNDFDTQIQRKIIRWTSQCLIQSHPNEETFNKAIQLIPLKPTATAIVLLKTHKNLKVALDKIELLPDYEIKKTFITLISIFKISDTERRNTYCQGNCYHDWHNLDSLLNFS</sequence>
<keyword evidence="4" id="KW-1185">Reference proteome</keyword>
<organism evidence="1 3">
    <name type="scientific">Flavobacterium hydatis</name>
    <name type="common">Cytophaga aquatilis</name>
    <dbReference type="NCBI Taxonomy" id="991"/>
    <lineage>
        <taxon>Bacteria</taxon>
        <taxon>Pseudomonadati</taxon>
        <taxon>Bacteroidota</taxon>
        <taxon>Flavobacteriia</taxon>
        <taxon>Flavobacteriales</taxon>
        <taxon>Flavobacteriaceae</taxon>
        <taxon>Flavobacterium</taxon>
    </lineage>
</organism>
<name>A0A086AG47_FLAHY</name>
<dbReference type="InterPro" id="IPR046002">
    <property type="entry name" value="DUF5958"/>
</dbReference>
<dbReference type="EMBL" id="MUGY01000041">
    <property type="protein sequence ID" value="OXA86934.1"/>
    <property type="molecule type" value="Genomic_DNA"/>
</dbReference>
<protein>
    <submittedName>
        <fullName evidence="1">Uncharacterized protein</fullName>
    </submittedName>
</protein>
<dbReference type="Proteomes" id="UP000028712">
    <property type="component" value="Unassembled WGS sequence"/>
</dbReference>
<dbReference type="Proteomes" id="UP000198424">
    <property type="component" value="Unassembled WGS sequence"/>
</dbReference>
<dbReference type="EMBL" id="JPRM01000019">
    <property type="protein sequence ID" value="KFF15661.1"/>
    <property type="molecule type" value="Genomic_DNA"/>
</dbReference>
<evidence type="ECO:0000313" key="3">
    <source>
        <dbReference type="Proteomes" id="UP000028712"/>
    </source>
</evidence>
<gene>
    <name evidence="2" type="ORF">B0A62_23015</name>
    <name evidence="1" type="ORF">IW20_13395</name>
</gene>
<dbReference type="STRING" id="991.IW20_13395"/>
<evidence type="ECO:0000313" key="1">
    <source>
        <dbReference type="EMBL" id="KFF15661.1"/>
    </source>
</evidence>
<accession>A0A086AG47</accession>
<evidence type="ECO:0000313" key="2">
    <source>
        <dbReference type="EMBL" id="OXA86934.1"/>
    </source>
</evidence>
<comment type="caution">
    <text evidence="1">The sequence shown here is derived from an EMBL/GenBank/DDBJ whole genome shotgun (WGS) entry which is preliminary data.</text>
</comment>
<dbReference type="Pfam" id="PF19383">
    <property type="entry name" value="DUF5958"/>
    <property type="match status" value="1"/>
</dbReference>
<dbReference type="AlphaFoldDB" id="A0A086AG47"/>
<evidence type="ECO:0000313" key="4">
    <source>
        <dbReference type="Proteomes" id="UP000198424"/>
    </source>
</evidence>
<dbReference type="eggNOG" id="ENOG50332P7">
    <property type="taxonomic scope" value="Bacteria"/>
</dbReference>